<dbReference type="AlphaFoldDB" id="A0A1Y2ES54"/>
<dbReference type="InterPro" id="IPR054254">
    <property type="entry name" value="DUF6985"/>
</dbReference>
<evidence type="ECO:0000313" key="2">
    <source>
        <dbReference type="EMBL" id="ORY74420.1"/>
    </source>
</evidence>
<evidence type="ECO:0000259" key="1">
    <source>
        <dbReference type="Pfam" id="PF22481"/>
    </source>
</evidence>
<dbReference type="Pfam" id="PF22481">
    <property type="entry name" value="DUF6985"/>
    <property type="match status" value="1"/>
</dbReference>
<dbReference type="OrthoDB" id="2131864at2759"/>
<gene>
    <name evidence="2" type="ORF">LY90DRAFT_152635</name>
</gene>
<sequence>MIRDIKEQDEFFTEGKVYCPMFGKDIMVVFENEVEIKYVEKCANHLAHISDDMVDKICDRISAYHQFMLSQWNDEYVKEINELIPPNVTGRDILNYIIEPKLVVYQPKDGIGYTIEGQCDWEPEHGIEIIIKDDKLLYVGSSSCLGSWANDDEYKVIF</sequence>
<dbReference type="Proteomes" id="UP000193920">
    <property type="component" value="Unassembled WGS sequence"/>
</dbReference>
<name>A0A1Y2ES54_9FUNG</name>
<dbReference type="EMBL" id="MCOG01000029">
    <property type="protein sequence ID" value="ORY74420.1"/>
    <property type="molecule type" value="Genomic_DNA"/>
</dbReference>
<reference evidence="2 3" key="1">
    <citation type="submission" date="2016-08" db="EMBL/GenBank/DDBJ databases">
        <title>A Parts List for Fungal Cellulosomes Revealed by Comparative Genomics.</title>
        <authorList>
            <consortium name="DOE Joint Genome Institute"/>
            <person name="Haitjema C.H."/>
            <person name="Gilmore S.P."/>
            <person name="Henske J.K."/>
            <person name="Solomon K.V."/>
            <person name="De Groot R."/>
            <person name="Kuo A."/>
            <person name="Mondo S.J."/>
            <person name="Salamov A.A."/>
            <person name="Labutti K."/>
            <person name="Zhao Z."/>
            <person name="Chiniquy J."/>
            <person name="Barry K."/>
            <person name="Brewer H.M."/>
            <person name="Purvine S.O."/>
            <person name="Wright A.T."/>
            <person name="Boxma B."/>
            <person name="Van Alen T."/>
            <person name="Hackstein J.H."/>
            <person name="Baker S.E."/>
            <person name="Grigoriev I.V."/>
            <person name="O'Malley M.A."/>
        </authorList>
    </citation>
    <scope>NUCLEOTIDE SEQUENCE [LARGE SCALE GENOMIC DNA]</scope>
    <source>
        <strain evidence="2 3">G1</strain>
    </source>
</reference>
<organism evidence="2 3">
    <name type="scientific">Neocallimastix californiae</name>
    <dbReference type="NCBI Taxonomy" id="1754190"/>
    <lineage>
        <taxon>Eukaryota</taxon>
        <taxon>Fungi</taxon>
        <taxon>Fungi incertae sedis</taxon>
        <taxon>Chytridiomycota</taxon>
        <taxon>Chytridiomycota incertae sedis</taxon>
        <taxon>Neocallimastigomycetes</taxon>
        <taxon>Neocallimastigales</taxon>
        <taxon>Neocallimastigaceae</taxon>
        <taxon>Neocallimastix</taxon>
    </lineage>
</organism>
<accession>A0A1Y2ES54</accession>
<proteinExistence type="predicted"/>
<comment type="caution">
    <text evidence="2">The sequence shown here is derived from an EMBL/GenBank/DDBJ whole genome shotgun (WGS) entry which is preliminary data.</text>
</comment>
<feature type="domain" description="DUF6985" evidence="1">
    <location>
        <begin position="7"/>
        <end position="143"/>
    </location>
</feature>
<evidence type="ECO:0000313" key="3">
    <source>
        <dbReference type="Proteomes" id="UP000193920"/>
    </source>
</evidence>
<keyword evidence="3" id="KW-1185">Reference proteome</keyword>
<protein>
    <recommendedName>
        <fullName evidence="1">DUF6985 domain-containing protein</fullName>
    </recommendedName>
</protein>